<dbReference type="InterPro" id="IPR043520">
    <property type="entry name" value="SPT21"/>
</dbReference>
<feature type="compositionally biased region" description="Polar residues" evidence="1">
    <location>
        <begin position="56"/>
        <end position="69"/>
    </location>
</feature>
<dbReference type="GO" id="GO:0005509">
    <property type="term" value="F:calcium ion binding"/>
    <property type="evidence" value="ECO:0007669"/>
    <property type="project" value="InterPro"/>
</dbReference>
<gene>
    <name evidence="2" type="ORF">GW7_15531</name>
</gene>
<sequence>MQKPPRRGTQSSGPGAGASSKTKAPCNPEELQQPGTETKDQQGRLHKPGTVEDQPLESSQDPKCLSPGQQAVNGLGTMHLTVPCCALDSHVHPLGEDPLREAGNPRIRPQEALPEPSAGGREGSSQGAMHSMPLAMAEEKTAMSLLPSTLGPKAPQEGQEPEEHGLLGLCQGWKEQAEEHLILKQEEGDGHMDFKDFLAMMTDTRSFFCSMEQNDVTNMAPPNPHTLLFEILSLLVELLALPKTVLEEITNYYQKLKEGTCEVREMASAIGQLWLQKQVLYNHQQAGSLEVPERRGLSILSRLKQNVEDLASDLQSPYAQMPCIPLCTWLNKKTVHRKLGSHNMLDQCVPASLSPSTRSLFFQSGPQGSREHRSKRGKWLSSMPTRTH</sequence>
<reference evidence="2 3" key="1">
    <citation type="journal article" date="2011" name="Nature">
        <title>Genome sequencing reveals insights into physiology and longevity of the naked mole rat.</title>
        <authorList>
            <person name="Kim E.B."/>
            <person name="Fang X."/>
            <person name="Fushan A.A."/>
            <person name="Huang Z."/>
            <person name="Lobanov A.V."/>
            <person name="Han L."/>
            <person name="Marino S.M."/>
            <person name="Sun X."/>
            <person name="Turanov A.A."/>
            <person name="Yang P."/>
            <person name="Yim S.H."/>
            <person name="Zhao X."/>
            <person name="Kasaikina M.V."/>
            <person name="Stoletzki N."/>
            <person name="Peng C."/>
            <person name="Polak P."/>
            <person name="Xiong Z."/>
            <person name="Kiezun A."/>
            <person name="Zhu Y."/>
            <person name="Chen Y."/>
            <person name="Kryukov G.V."/>
            <person name="Zhang Q."/>
            <person name="Peshkin L."/>
            <person name="Yang L."/>
            <person name="Bronson R.T."/>
            <person name="Buffenstein R."/>
            <person name="Wang B."/>
            <person name="Han C."/>
            <person name="Li Q."/>
            <person name="Chen L."/>
            <person name="Zhao W."/>
            <person name="Sunyaev S.R."/>
            <person name="Park T.J."/>
            <person name="Zhang G."/>
            <person name="Wang J."/>
            <person name="Gladyshev V.N."/>
        </authorList>
    </citation>
    <scope>NUCLEOTIDE SEQUENCE [LARGE SCALE GENOMIC DNA]</scope>
</reference>
<dbReference type="Proteomes" id="UP000006813">
    <property type="component" value="Unassembled WGS sequence"/>
</dbReference>
<evidence type="ECO:0000256" key="1">
    <source>
        <dbReference type="SAM" id="MobiDB-lite"/>
    </source>
</evidence>
<feature type="region of interest" description="Disordered" evidence="1">
    <location>
        <begin position="1"/>
        <end position="69"/>
    </location>
</feature>
<proteinExistence type="predicted"/>
<dbReference type="STRING" id="10181.G5BRU9"/>
<dbReference type="eggNOG" id="KOG0027">
    <property type="taxonomic scope" value="Eukaryota"/>
</dbReference>
<feature type="region of interest" description="Disordered" evidence="1">
    <location>
        <begin position="96"/>
        <end position="128"/>
    </location>
</feature>
<evidence type="ECO:0000313" key="3">
    <source>
        <dbReference type="Proteomes" id="UP000006813"/>
    </source>
</evidence>
<feature type="region of interest" description="Disordered" evidence="1">
    <location>
        <begin position="360"/>
        <end position="388"/>
    </location>
</feature>
<dbReference type="EMBL" id="JH171561">
    <property type="protein sequence ID" value="EHB12011.1"/>
    <property type="molecule type" value="Genomic_DNA"/>
</dbReference>
<dbReference type="PANTHER" id="PTHR47500:SF1">
    <property type="entry name" value="SPERMATOGENESIS-ASSOCIATED PROTEIN 21"/>
    <property type="match status" value="1"/>
</dbReference>
<name>G5BRU9_HETGA</name>
<evidence type="ECO:0000313" key="2">
    <source>
        <dbReference type="EMBL" id="EHB12011.1"/>
    </source>
</evidence>
<protein>
    <submittedName>
        <fullName evidence="2">Spermatogenesis-associated protein 21</fullName>
    </submittedName>
</protein>
<accession>G5BRU9</accession>
<organism evidence="2 3">
    <name type="scientific">Heterocephalus glaber</name>
    <name type="common">Naked mole rat</name>
    <dbReference type="NCBI Taxonomy" id="10181"/>
    <lineage>
        <taxon>Eukaryota</taxon>
        <taxon>Metazoa</taxon>
        <taxon>Chordata</taxon>
        <taxon>Craniata</taxon>
        <taxon>Vertebrata</taxon>
        <taxon>Euteleostomi</taxon>
        <taxon>Mammalia</taxon>
        <taxon>Eutheria</taxon>
        <taxon>Euarchontoglires</taxon>
        <taxon>Glires</taxon>
        <taxon>Rodentia</taxon>
        <taxon>Hystricomorpha</taxon>
        <taxon>Bathyergidae</taxon>
        <taxon>Heterocephalus</taxon>
    </lineage>
</organism>
<dbReference type="AlphaFoldDB" id="G5BRU9"/>
<dbReference type="InParanoid" id="G5BRU9"/>
<dbReference type="PANTHER" id="PTHR47500">
    <property type="entry name" value="EF-HAND CALCIUM-BINDING DOMAIN-CONTAINING PROTEIN"/>
    <property type="match status" value="1"/>
</dbReference>